<evidence type="ECO:0000256" key="2">
    <source>
        <dbReference type="ARBA" id="ARBA00004922"/>
    </source>
</evidence>
<name>R7V5S6_CAPTE</name>
<dbReference type="GO" id="GO:0008417">
    <property type="term" value="F:fucosyltransferase activity"/>
    <property type="evidence" value="ECO:0007669"/>
    <property type="project" value="InterPro"/>
</dbReference>
<comment type="subcellular location">
    <subcellularLocation>
        <location evidence="1">Golgi apparatus membrane</location>
        <topology evidence="1">Single-pass type II membrane protein</topology>
    </subcellularLocation>
    <subcellularLocation>
        <location evidence="12">Golgi apparatus</location>
        <location evidence="12">Golgi stack membrane</location>
        <topology evidence="12">Single-pass type II membrane protein</topology>
    </subcellularLocation>
</comment>
<dbReference type="FunFam" id="3.40.50.11660:FF:000002">
    <property type="entry name" value="Alpha-(1,3)-fucosyltransferase"/>
    <property type="match status" value="1"/>
</dbReference>
<dbReference type="EMBL" id="KB295002">
    <property type="protein sequence ID" value="ELU13832.1"/>
    <property type="molecule type" value="Genomic_DNA"/>
</dbReference>
<keyword evidence="4 12" id="KW-0328">Glycosyltransferase</keyword>
<evidence type="ECO:0000256" key="7">
    <source>
        <dbReference type="ARBA" id="ARBA00022968"/>
    </source>
</evidence>
<keyword evidence="5 12" id="KW-0808">Transferase</keyword>
<evidence type="ECO:0000313" key="16">
    <source>
        <dbReference type="Proteomes" id="UP000014760"/>
    </source>
</evidence>
<dbReference type="SUPFAM" id="SSF53756">
    <property type="entry name" value="UDP-Glycosyltransferase/glycogen phosphorylase"/>
    <property type="match status" value="1"/>
</dbReference>
<comment type="pathway">
    <text evidence="2">Protein modification; protein glycosylation.</text>
</comment>
<accession>R7V5S6</accession>
<comment type="similarity">
    <text evidence="3 12">Belongs to the glycosyltransferase 10 family.</text>
</comment>
<dbReference type="EC" id="2.4.1.-" evidence="12"/>
<keyword evidence="11" id="KW-0325">Glycoprotein</keyword>
<evidence type="ECO:0000256" key="9">
    <source>
        <dbReference type="ARBA" id="ARBA00023034"/>
    </source>
</evidence>
<keyword evidence="7" id="KW-0735">Signal-anchor</keyword>
<evidence type="ECO:0000256" key="8">
    <source>
        <dbReference type="ARBA" id="ARBA00022989"/>
    </source>
</evidence>
<dbReference type="EMBL" id="AMQN01005045">
    <property type="status" value="NOT_ANNOTATED_CDS"/>
    <property type="molecule type" value="Genomic_DNA"/>
</dbReference>
<dbReference type="GO" id="GO:0000139">
    <property type="term" value="C:Golgi membrane"/>
    <property type="evidence" value="ECO:0007669"/>
    <property type="project" value="UniProtKB-SubCell"/>
</dbReference>
<dbReference type="OrthoDB" id="427096at2759"/>
<organism evidence="14">
    <name type="scientific">Capitella teleta</name>
    <name type="common">Polychaete worm</name>
    <dbReference type="NCBI Taxonomy" id="283909"/>
    <lineage>
        <taxon>Eukaryota</taxon>
        <taxon>Metazoa</taxon>
        <taxon>Spiralia</taxon>
        <taxon>Lophotrochozoa</taxon>
        <taxon>Annelida</taxon>
        <taxon>Polychaeta</taxon>
        <taxon>Sedentaria</taxon>
        <taxon>Scolecida</taxon>
        <taxon>Capitellidae</taxon>
        <taxon>Capitella</taxon>
    </lineage>
</organism>
<protein>
    <recommendedName>
        <fullName evidence="12">Fucosyltransferase</fullName>
        <ecNumber evidence="12">2.4.1.-</ecNumber>
    </recommendedName>
</protein>
<dbReference type="Proteomes" id="UP000014760">
    <property type="component" value="Unassembled WGS sequence"/>
</dbReference>
<evidence type="ECO:0000256" key="3">
    <source>
        <dbReference type="ARBA" id="ARBA00008919"/>
    </source>
</evidence>
<evidence type="ECO:0000256" key="4">
    <source>
        <dbReference type="ARBA" id="ARBA00022676"/>
    </source>
</evidence>
<reference evidence="15" key="3">
    <citation type="submission" date="2015-06" db="UniProtKB">
        <authorList>
            <consortium name="EnsemblMetazoa"/>
        </authorList>
    </citation>
    <scope>IDENTIFICATION</scope>
</reference>
<dbReference type="AlphaFoldDB" id="R7V5S6"/>
<evidence type="ECO:0000256" key="6">
    <source>
        <dbReference type="ARBA" id="ARBA00022692"/>
    </source>
</evidence>
<reference evidence="14 16" key="2">
    <citation type="journal article" date="2013" name="Nature">
        <title>Insights into bilaterian evolution from three spiralian genomes.</title>
        <authorList>
            <person name="Simakov O."/>
            <person name="Marletaz F."/>
            <person name="Cho S.J."/>
            <person name="Edsinger-Gonzales E."/>
            <person name="Havlak P."/>
            <person name="Hellsten U."/>
            <person name="Kuo D.H."/>
            <person name="Larsson T."/>
            <person name="Lv J."/>
            <person name="Arendt D."/>
            <person name="Savage R."/>
            <person name="Osoegawa K."/>
            <person name="de Jong P."/>
            <person name="Grimwood J."/>
            <person name="Chapman J.A."/>
            <person name="Shapiro H."/>
            <person name="Aerts A."/>
            <person name="Otillar R.P."/>
            <person name="Terry A.Y."/>
            <person name="Boore J.L."/>
            <person name="Grigoriev I.V."/>
            <person name="Lindberg D.R."/>
            <person name="Seaver E.C."/>
            <person name="Weisblat D.A."/>
            <person name="Putnam N.H."/>
            <person name="Rokhsar D.S."/>
        </authorList>
    </citation>
    <scope>NUCLEOTIDE SEQUENCE</scope>
    <source>
        <strain evidence="14 16">I ESC-2004</strain>
    </source>
</reference>
<keyword evidence="8" id="KW-1133">Transmembrane helix</keyword>
<proteinExistence type="inferred from homology"/>
<dbReference type="EnsemblMetazoa" id="CapteT75790">
    <property type="protein sequence ID" value="CapteP75790"/>
    <property type="gene ID" value="CapteG75790"/>
</dbReference>
<keyword evidence="6 12" id="KW-0812">Transmembrane</keyword>
<evidence type="ECO:0000256" key="5">
    <source>
        <dbReference type="ARBA" id="ARBA00022679"/>
    </source>
</evidence>
<dbReference type="PANTHER" id="PTHR48438:SF1">
    <property type="entry name" value="ALPHA-(1,3)-FUCOSYLTRANSFERASE C-RELATED"/>
    <property type="match status" value="1"/>
</dbReference>
<feature type="non-terminal residue" evidence="14">
    <location>
        <position position="1"/>
    </location>
</feature>
<evidence type="ECO:0000256" key="11">
    <source>
        <dbReference type="ARBA" id="ARBA00023180"/>
    </source>
</evidence>
<evidence type="ECO:0000259" key="13">
    <source>
        <dbReference type="Pfam" id="PF00852"/>
    </source>
</evidence>
<dbReference type="InterPro" id="IPR001503">
    <property type="entry name" value="Glyco_trans_10"/>
</dbReference>
<keyword evidence="16" id="KW-1185">Reference proteome</keyword>
<sequence length="230" mass="27013">NQKWIFWELDSPQVTWEENPNLERLGSVFNLTSTYDLDSIVPIPFVRTCTAQQVKSPLAVNYAEGKEGRVAWLSFTCQTPSKRESFVEELQKYFPVDVYGFCGNMSCNKLKPDQCMHRILQKKYKFFLAMEDSFCSNVPRSQTLWKIFARKLRMVPVVLGAANYTDLYPNNTFIDARSFNSVKHLALYLKYLDKHDLEYNKYFANRDQPVCGYTTNYSRYLCQLCRHLHN</sequence>
<feature type="non-terminal residue" evidence="14">
    <location>
        <position position="230"/>
    </location>
</feature>
<dbReference type="UniPathway" id="UPA00378"/>
<gene>
    <name evidence="14" type="ORF">CAPTEDRAFT_75790</name>
</gene>
<evidence type="ECO:0000313" key="14">
    <source>
        <dbReference type="EMBL" id="ELU13832.1"/>
    </source>
</evidence>
<dbReference type="GO" id="GO:0032580">
    <property type="term" value="C:Golgi cisterna membrane"/>
    <property type="evidence" value="ECO:0007669"/>
    <property type="project" value="UniProtKB-SubCell"/>
</dbReference>
<evidence type="ECO:0000313" key="15">
    <source>
        <dbReference type="EnsemblMetazoa" id="CapteP75790"/>
    </source>
</evidence>
<reference evidence="16" key="1">
    <citation type="submission" date="2012-12" db="EMBL/GenBank/DDBJ databases">
        <authorList>
            <person name="Hellsten U."/>
            <person name="Grimwood J."/>
            <person name="Chapman J.A."/>
            <person name="Shapiro H."/>
            <person name="Aerts A."/>
            <person name="Otillar R.P."/>
            <person name="Terry A.Y."/>
            <person name="Boore J.L."/>
            <person name="Simakov O."/>
            <person name="Marletaz F."/>
            <person name="Cho S.-J."/>
            <person name="Edsinger-Gonzales E."/>
            <person name="Havlak P."/>
            <person name="Kuo D.-H."/>
            <person name="Larsson T."/>
            <person name="Lv J."/>
            <person name="Arendt D."/>
            <person name="Savage R."/>
            <person name="Osoegawa K."/>
            <person name="de Jong P."/>
            <person name="Lindberg D.R."/>
            <person name="Seaver E.C."/>
            <person name="Weisblat D.A."/>
            <person name="Putnam N.H."/>
            <person name="Grigoriev I.V."/>
            <person name="Rokhsar D.S."/>
        </authorList>
    </citation>
    <scope>NUCLEOTIDE SEQUENCE</scope>
    <source>
        <strain evidence="16">I ESC-2004</strain>
    </source>
</reference>
<dbReference type="HOGENOM" id="CLU_032075_5_1_1"/>
<keyword evidence="10" id="KW-0472">Membrane</keyword>
<dbReference type="InterPro" id="IPR038577">
    <property type="entry name" value="GT10-like_C_sf"/>
</dbReference>
<evidence type="ECO:0000256" key="12">
    <source>
        <dbReference type="RuleBase" id="RU003832"/>
    </source>
</evidence>
<evidence type="ECO:0000256" key="10">
    <source>
        <dbReference type="ARBA" id="ARBA00023136"/>
    </source>
</evidence>
<dbReference type="PANTHER" id="PTHR48438">
    <property type="entry name" value="ALPHA-(1,3)-FUCOSYLTRANSFERASE C-RELATED"/>
    <property type="match status" value="1"/>
</dbReference>
<feature type="domain" description="Fucosyltransferase C-terminal" evidence="13">
    <location>
        <begin position="65"/>
        <end position="229"/>
    </location>
</feature>
<dbReference type="Gene3D" id="3.40.50.11660">
    <property type="entry name" value="Glycosyl transferase family 10, C-terminal domain"/>
    <property type="match status" value="1"/>
</dbReference>
<keyword evidence="9 12" id="KW-0333">Golgi apparatus</keyword>
<dbReference type="Pfam" id="PF00852">
    <property type="entry name" value="Glyco_transf_10"/>
    <property type="match status" value="1"/>
</dbReference>
<evidence type="ECO:0000256" key="1">
    <source>
        <dbReference type="ARBA" id="ARBA00004323"/>
    </source>
</evidence>
<dbReference type="InterPro" id="IPR055270">
    <property type="entry name" value="Glyco_tran_10_C"/>
</dbReference>
<dbReference type="OMA" id="ISTHRED"/>